<name>A0A9W6NPY1_9ACTN</name>
<dbReference type="Pfam" id="PF09684">
    <property type="entry name" value="Tail_P2_I"/>
    <property type="match status" value="1"/>
</dbReference>
<dbReference type="InterPro" id="IPR011748">
    <property type="entry name" value="Unchr_phage_tail-like"/>
</dbReference>
<evidence type="ECO:0000313" key="1">
    <source>
        <dbReference type="EMBL" id="GLL04783.1"/>
    </source>
</evidence>
<gene>
    <name evidence="1" type="ORF">GCM10017581_065300</name>
</gene>
<protein>
    <recommendedName>
        <fullName evidence="3">Phage tail-like protein</fullName>
    </recommendedName>
</protein>
<comment type="caution">
    <text evidence="1">The sequence shown here is derived from an EMBL/GenBank/DDBJ whole genome shotgun (WGS) entry which is preliminary data.</text>
</comment>
<dbReference type="InterPro" id="IPR006521">
    <property type="entry name" value="Tail_protein_I"/>
</dbReference>
<accession>A0A9W6NPY1</accession>
<dbReference type="Proteomes" id="UP001143480">
    <property type="component" value="Unassembled WGS sequence"/>
</dbReference>
<dbReference type="RefSeq" id="WP_261958597.1">
    <property type="nucleotide sequence ID" value="NZ_BAAAXA010000001.1"/>
</dbReference>
<dbReference type="AlphaFoldDB" id="A0A9W6NPY1"/>
<proteinExistence type="predicted"/>
<reference evidence="1" key="2">
    <citation type="submission" date="2023-01" db="EMBL/GenBank/DDBJ databases">
        <authorList>
            <person name="Sun Q."/>
            <person name="Evtushenko L."/>
        </authorList>
    </citation>
    <scope>NUCLEOTIDE SEQUENCE</scope>
    <source>
        <strain evidence="1">VKM Ac-1321</strain>
    </source>
</reference>
<sequence length="160" mass="16989">MRRADIERLLPAVYQRAAGTGGPLAALLDVMEGMHEPVEGRLAAVDDLVAPYRTPDAFLPYLLGWLAMDHIGRSLPPGRQRDLAARAGELARTRGTAAGLCALLATVTGVAGFVIDEPAERPFHIVVRVPAAARDQLPLIRVAVALEKPAAVTADIAEEV</sequence>
<evidence type="ECO:0008006" key="3">
    <source>
        <dbReference type="Google" id="ProtNLM"/>
    </source>
</evidence>
<organism evidence="1 2">
    <name type="scientific">Dactylosporangium matsuzakiense</name>
    <dbReference type="NCBI Taxonomy" id="53360"/>
    <lineage>
        <taxon>Bacteria</taxon>
        <taxon>Bacillati</taxon>
        <taxon>Actinomycetota</taxon>
        <taxon>Actinomycetes</taxon>
        <taxon>Micromonosporales</taxon>
        <taxon>Micromonosporaceae</taxon>
        <taxon>Dactylosporangium</taxon>
    </lineage>
</organism>
<dbReference type="NCBIfam" id="TIGR02242">
    <property type="entry name" value="tail_TIGR02242"/>
    <property type="match status" value="1"/>
</dbReference>
<evidence type="ECO:0000313" key="2">
    <source>
        <dbReference type="Proteomes" id="UP001143480"/>
    </source>
</evidence>
<keyword evidence="2" id="KW-1185">Reference proteome</keyword>
<dbReference type="EMBL" id="BSFP01000050">
    <property type="protein sequence ID" value="GLL04783.1"/>
    <property type="molecule type" value="Genomic_DNA"/>
</dbReference>
<reference evidence="1" key="1">
    <citation type="journal article" date="2014" name="Int. J. Syst. Evol. Microbiol.">
        <title>Complete genome sequence of Corynebacterium casei LMG S-19264T (=DSM 44701T), isolated from a smear-ripened cheese.</title>
        <authorList>
            <consortium name="US DOE Joint Genome Institute (JGI-PGF)"/>
            <person name="Walter F."/>
            <person name="Albersmeier A."/>
            <person name="Kalinowski J."/>
            <person name="Ruckert C."/>
        </authorList>
    </citation>
    <scope>NUCLEOTIDE SEQUENCE</scope>
    <source>
        <strain evidence="1">VKM Ac-1321</strain>
    </source>
</reference>